<proteinExistence type="predicted"/>
<evidence type="ECO:0000313" key="1">
    <source>
        <dbReference type="EMBL" id="UWX54923.1"/>
    </source>
</evidence>
<reference evidence="1" key="1">
    <citation type="submission" date="2022-09" db="EMBL/GenBank/DDBJ databases">
        <title>Maribacter litopenaei sp. nov., isolated from the intestinal tract of the Pacific White Shrimp, Litopenaeus vannamei.</title>
        <authorList>
            <person name="Kim S.Y."/>
            <person name="Hwang C.Y."/>
        </authorList>
    </citation>
    <scope>NUCLEOTIDE SEQUENCE</scope>
    <source>
        <strain evidence="1">HL-LV01</strain>
    </source>
</reference>
<dbReference type="EMBL" id="CP104205">
    <property type="protein sequence ID" value="UWX54923.1"/>
    <property type="molecule type" value="Genomic_DNA"/>
</dbReference>
<sequence length="85" mass="9639">MSTSELNTTKKELVNWIESLKDDTLVGLLNSVKLSSEGKSGDWWDELTESDRVNILAGIRDFEQGGTMSSKDFWNGLGQWIILFR</sequence>
<name>A0ABY5Y7C1_9FLAO</name>
<evidence type="ECO:0000313" key="2">
    <source>
        <dbReference type="Proteomes" id="UP001059209"/>
    </source>
</evidence>
<dbReference type="Proteomes" id="UP001059209">
    <property type="component" value="Chromosome"/>
</dbReference>
<accession>A0ABY5Y7C1</accession>
<protein>
    <submittedName>
        <fullName evidence="1">Uncharacterized protein</fullName>
    </submittedName>
</protein>
<keyword evidence="2" id="KW-1185">Reference proteome</keyword>
<dbReference type="RefSeq" id="WP_260572777.1">
    <property type="nucleotide sequence ID" value="NZ_CP104205.1"/>
</dbReference>
<gene>
    <name evidence="1" type="ORF">NYZ99_19660</name>
</gene>
<organism evidence="1 2">
    <name type="scientific">Maribacter litopenaei</name>
    <dbReference type="NCBI Taxonomy" id="2976127"/>
    <lineage>
        <taxon>Bacteria</taxon>
        <taxon>Pseudomonadati</taxon>
        <taxon>Bacteroidota</taxon>
        <taxon>Flavobacteriia</taxon>
        <taxon>Flavobacteriales</taxon>
        <taxon>Flavobacteriaceae</taxon>
        <taxon>Maribacter</taxon>
    </lineage>
</organism>